<keyword evidence="3" id="KW-0804">Transcription</keyword>
<accession>A0A8J4DXU4</accession>
<dbReference type="InterPro" id="IPR036390">
    <property type="entry name" value="WH_DNA-bd_sf"/>
</dbReference>
<dbReference type="PANTHER" id="PTHR33204:SF18">
    <property type="entry name" value="TRANSCRIPTIONAL REGULATORY PROTEIN"/>
    <property type="match status" value="1"/>
</dbReference>
<evidence type="ECO:0000259" key="5">
    <source>
        <dbReference type="PROSITE" id="PS51118"/>
    </source>
</evidence>
<feature type="compositionally biased region" description="Basic and acidic residues" evidence="4">
    <location>
        <begin position="141"/>
        <end position="151"/>
    </location>
</feature>
<keyword evidence="7" id="KW-1185">Reference proteome</keyword>
<feature type="region of interest" description="Disordered" evidence="4">
    <location>
        <begin position="141"/>
        <end position="164"/>
    </location>
</feature>
<keyword evidence="2" id="KW-0238">DNA-binding</keyword>
<dbReference type="Gene3D" id="1.10.10.10">
    <property type="entry name" value="Winged helix-like DNA-binding domain superfamily/Winged helix DNA-binding domain"/>
    <property type="match status" value="1"/>
</dbReference>
<reference evidence="6" key="1">
    <citation type="submission" date="2021-01" db="EMBL/GenBank/DDBJ databases">
        <title>Whole genome shotgun sequence of Virgisporangium aliadipatigenens NBRC 105644.</title>
        <authorList>
            <person name="Komaki H."/>
            <person name="Tamura T."/>
        </authorList>
    </citation>
    <scope>NUCLEOTIDE SEQUENCE</scope>
    <source>
        <strain evidence="6">NBRC 105644</strain>
    </source>
</reference>
<dbReference type="RefSeq" id="WP_239153865.1">
    <property type="nucleotide sequence ID" value="NZ_BOPF01000082.1"/>
</dbReference>
<proteinExistence type="predicted"/>
<evidence type="ECO:0000256" key="3">
    <source>
        <dbReference type="ARBA" id="ARBA00023163"/>
    </source>
</evidence>
<dbReference type="GO" id="GO:0003677">
    <property type="term" value="F:DNA binding"/>
    <property type="evidence" value="ECO:0007669"/>
    <property type="project" value="UniProtKB-KW"/>
</dbReference>
<dbReference type="Pfam" id="PF01638">
    <property type="entry name" value="HxlR"/>
    <property type="match status" value="1"/>
</dbReference>
<evidence type="ECO:0000256" key="2">
    <source>
        <dbReference type="ARBA" id="ARBA00023125"/>
    </source>
</evidence>
<dbReference type="AlphaFoldDB" id="A0A8J4DXU4"/>
<organism evidence="6 7">
    <name type="scientific">Virgisporangium aliadipatigenens</name>
    <dbReference type="NCBI Taxonomy" id="741659"/>
    <lineage>
        <taxon>Bacteria</taxon>
        <taxon>Bacillati</taxon>
        <taxon>Actinomycetota</taxon>
        <taxon>Actinomycetes</taxon>
        <taxon>Micromonosporales</taxon>
        <taxon>Micromonosporaceae</taxon>
        <taxon>Virgisporangium</taxon>
    </lineage>
</organism>
<evidence type="ECO:0000256" key="1">
    <source>
        <dbReference type="ARBA" id="ARBA00023015"/>
    </source>
</evidence>
<evidence type="ECO:0000313" key="7">
    <source>
        <dbReference type="Proteomes" id="UP000619260"/>
    </source>
</evidence>
<dbReference type="InterPro" id="IPR002577">
    <property type="entry name" value="HTH_HxlR"/>
</dbReference>
<evidence type="ECO:0000313" key="6">
    <source>
        <dbReference type="EMBL" id="GIJ52422.1"/>
    </source>
</evidence>
<dbReference type="Proteomes" id="UP000619260">
    <property type="component" value="Unassembled WGS sequence"/>
</dbReference>
<comment type="caution">
    <text evidence="6">The sequence shown here is derived from an EMBL/GenBank/DDBJ whole genome shotgun (WGS) entry which is preliminary data.</text>
</comment>
<dbReference type="PANTHER" id="PTHR33204">
    <property type="entry name" value="TRANSCRIPTIONAL REGULATOR, MARR FAMILY"/>
    <property type="match status" value="1"/>
</dbReference>
<keyword evidence="1" id="KW-0805">Transcription regulation</keyword>
<sequence>MHLEGRLADRDSWTADRCSVDRALSVIGTRTAMLVLREAAYGAHRFDEFARRVGVTDAVMAARLRQLTDDGLLRREPYREPGQRTRFEYHLTDMGRDVLPALLALMQWGDRYLTGEDGPPLRVTHMDCGAPVTAKVTCARGHEVPSDEISVRRSPRRVTPDATP</sequence>
<protein>
    <submittedName>
        <fullName evidence="6">Transcriptional regulator family protein</fullName>
    </submittedName>
</protein>
<dbReference type="InterPro" id="IPR036388">
    <property type="entry name" value="WH-like_DNA-bd_sf"/>
</dbReference>
<feature type="domain" description="HTH hxlR-type" evidence="5">
    <location>
        <begin position="18"/>
        <end position="117"/>
    </location>
</feature>
<dbReference type="SUPFAM" id="SSF46785">
    <property type="entry name" value="Winged helix' DNA-binding domain"/>
    <property type="match status" value="1"/>
</dbReference>
<gene>
    <name evidence="6" type="ORF">Val02_93080</name>
</gene>
<dbReference type="PROSITE" id="PS51118">
    <property type="entry name" value="HTH_HXLR"/>
    <property type="match status" value="1"/>
</dbReference>
<evidence type="ECO:0000256" key="4">
    <source>
        <dbReference type="SAM" id="MobiDB-lite"/>
    </source>
</evidence>
<name>A0A8J4DXU4_9ACTN</name>
<dbReference type="EMBL" id="BOPF01000082">
    <property type="protein sequence ID" value="GIJ52422.1"/>
    <property type="molecule type" value="Genomic_DNA"/>
</dbReference>